<dbReference type="GO" id="GO:0005886">
    <property type="term" value="C:plasma membrane"/>
    <property type="evidence" value="ECO:0007669"/>
    <property type="project" value="UniProtKB-SubCell"/>
</dbReference>
<dbReference type="AlphaFoldDB" id="A0A841FCP6"/>
<evidence type="ECO:0000256" key="3">
    <source>
        <dbReference type="ARBA" id="ARBA00022692"/>
    </source>
</evidence>
<evidence type="ECO:0000256" key="2">
    <source>
        <dbReference type="ARBA" id="ARBA00022475"/>
    </source>
</evidence>
<comment type="subcellular location">
    <subcellularLocation>
        <location evidence="1">Cell membrane</location>
        <topology evidence="1">Multi-pass membrane protein</topology>
    </subcellularLocation>
</comment>
<dbReference type="EMBL" id="JACHGT010000003">
    <property type="protein sequence ID" value="MBB6033564.1"/>
    <property type="molecule type" value="Genomic_DNA"/>
</dbReference>
<dbReference type="Pfam" id="PF06271">
    <property type="entry name" value="RDD"/>
    <property type="match status" value="1"/>
</dbReference>
<accession>A0A841FCP6</accession>
<feature type="transmembrane region" description="Helical" evidence="6">
    <location>
        <begin position="33"/>
        <end position="61"/>
    </location>
</feature>
<dbReference type="PANTHER" id="PTHR36115">
    <property type="entry name" value="PROLINE-RICH ANTIGEN HOMOLOG-RELATED"/>
    <property type="match status" value="1"/>
</dbReference>
<feature type="domain" description="RDD" evidence="7">
    <location>
        <begin position="3"/>
        <end position="126"/>
    </location>
</feature>
<evidence type="ECO:0000256" key="4">
    <source>
        <dbReference type="ARBA" id="ARBA00022989"/>
    </source>
</evidence>
<reference evidence="8 9" key="1">
    <citation type="submission" date="2020-08" db="EMBL/GenBank/DDBJ databases">
        <title>Genomic Encyclopedia of Type Strains, Phase IV (KMG-IV): sequencing the most valuable type-strain genomes for metagenomic binning, comparative biology and taxonomic classification.</title>
        <authorList>
            <person name="Goeker M."/>
        </authorList>
    </citation>
    <scope>NUCLEOTIDE SEQUENCE [LARGE SCALE GENOMIC DNA]</scope>
    <source>
        <strain evidence="8 9">YIM 65646</strain>
    </source>
</reference>
<evidence type="ECO:0000256" key="6">
    <source>
        <dbReference type="SAM" id="Phobius"/>
    </source>
</evidence>
<dbReference type="Proteomes" id="UP000548476">
    <property type="component" value="Unassembled WGS sequence"/>
</dbReference>
<keyword evidence="9" id="KW-1185">Reference proteome</keyword>
<comment type="caution">
    <text evidence="8">The sequence shown here is derived from an EMBL/GenBank/DDBJ whole genome shotgun (WGS) entry which is preliminary data.</text>
</comment>
<evidence type="ECO:0000259" key="7">
    <source>
        <dbReference type="Pfam" id="PF06271"/>
    </source>
</evidence>
<keyword evidence="5 6" id="KW-0472">Membrane</keyword>
<organism evidence="8 9">
    <name type="scientific">Phytomonospora endophytica</name>
    <dbReference type="NCBI Taxonomy" id="714109"/>
    <lineage>
        <taxon>Bacteria</taxon>
        <taxon>Bacillati</taxon>
        <taxon>Actinomycetota</taxon>
        <taxon>Actinomycetes</taxon>
        <taxon>Micromonosporales</taxon>
        <taxon>Micromonosporaceae</taxon>
        <taxon>Phytomonospora</taxon>
    </lineage>
</organism>
<gene>
    <name evidence="8" type="ORF">HNR73_001414</name>
</gene>
<dbReference type="InterPro" id="IPR051791">
    <property type="entry name" value="Pra-immunoreactive"/>
</dbReference>
<proteinExistence type="predicted"/>
<protein>
    <submittedName>
        <fullName evidence="8">Putative RDD family membrane protein YckC</fullName>
    </submittedName>
</protein>
<evidence type="ECO:0000313" key="9">
    <source>
        <dbReference type="Proteomes" id="UP000548476"/>
    </source>
</evidence>
<evidence type="ECO:0000313" key="8">
    <source>
        <dbReference type="EMBL" id="MBB6033564.1"/>
    </source>
</evidence>
<dbReference type="InterPro" id="IPR010432">
    <property type="entry name" value="RDD"/>
</dbReference>
<sequence>MACLLSVPVGIVTAVRFPEYAEASETVDTPGPVFAMNLVLIGMVLVLLAVYQGLCVAMWGATIGKRAMRLRVVRVADGGAVGWSQAAGRAGATLLFSVVPVLGHLDLGWAFRDKPNRQTLHDKLAGTVVVRVDRASPYGPRVHFTG</sequence>
<keyword evidence="3 6" id="KW-0812">Transmembrane</keyword>
<evidence type="ECO:0000256" key="1">
    <source>
        <dbReference type="ARBA" id="ARBA00004651"/>
    </source>
</evidence>
<keyword evidence="2" id="KW-1003">Cell membrane</keyword>
<keyword evidence="4 6" id="KW-1133">Transmembrane helix</keyword>
<evidence type="ECO:0000256" key="5">
    <source>
        <dbReference type="ARBA" id="ARBA00023136"/>
    </source>
</evidence>
<name>A0A841FCP6_9ACTN</name>